<sequence>MKNIFIAGSLAALLFASCKKDKAIGPPVEIKPDYALPQGNASTTDNNRIQQLFNNYGSYFLYVYTQKDFEWTQATSTGNSRIDTAVLANPQYAGQMLDFLDDVWLKFLPDAFKKKGGIPYRVFLADSIRQYRTGYPPGMEYLYSDIKVSGKAIGFAGMNSGLSVMTPAQKLTKKNAITAAVWNYYLGNNILEIPAAFYNVSNYTAAAPTTPLNALNPANVEAYRQKGFLPNSYNTVTQAPFEWHNGAYSWTNAKSNDLSSFIFNLTQRTDAQMAPYLTYPLIKQKWDILVNHFQTKYGIDVRAIGNATY</sequence>
<dbReference type="OrthoDB" id="1100648at2"/>
<accession>A0A4Q7MQT3</accession>
<dbReference type="Gene3D" id="3.40.390.70">
    <property type="match status" value="1"/>
</dbReference>
<dbReference type="RefSeq" id="WP_130541227.1">
    <property type="nucleotide sequence ID" value="NZ_CP042431.1"/>
</dbReference>
<gene>
    <name evidence="1" type="ORF">EV199_2631</name>
</gene>
<organism evidence="1 2">
    <name type="scientific">Pseudobacter ginsenosidimutans</name>
    <dbReference type="NCBI Taxonomy" id="661488"/>
    <lineage>
        <taxon>Bacteria</taxon>
        <taxon>Pseudomonadati</taxon>
        <taxon>Bacteroidota</taxon>
        <taxon>Chitinophagia</taxon>
        <taxon>Chitinophagales</taxon>
        <taxon>Chitinophagaceae</taxon>
        <taxon>Pseudobacter</taxon>
    </lineage>
</organism>
<name>A0A4Q7MQT3_9BACT</name>
<reference evidence="1 2" key="1">
    <citation type="submission" date="2019-02" db="EMBL/GenBank/DDBJ databases">
        <title>Genomic Encyclopedia of Type Strains, Phase IV (KMG-IV): sequencing the most valuable type-strain genomes for metagenomic binning, comparative biology and taxonomic classification.</title>
        <authorList>
            <person name="Goeker M."/>
        </authorList>
    </citation>
    <scope>NUCLEOTIDE SEQUENCE [LARGE SCALE GENOMIC DNA]</scope>
    <source>
        <strain evidence="1 2">DSM 18116</strain>
    </source>
</reference>
<dbReference type="EMBL" id="SGXA01000002">
    <property type="protein sequence ID" value="RZS70738.1"/>
    <property type="molecule type" value="Genomic_DNA"/>
</dbReference>
<dbReference type="AlphaFoldDB" id="A0A4Q7MQT3"/>
<keyword evidence="2" id="KW-1185">Reference proteome</keyword>
<dbReference type="Proteomes" id="UP000293874">
    <property type="component" value="Unassembled WGS sequence"/>
</dbReference>
<comment type="caution">
    <text evidence="1">The sequence shown here is derived from an EMBL/GenBank/DDBJ whole genome shotgun (WGS) entry which is preliminary data.</text>
</comment>
<evidence type="ECO:0000313" key="2">
    <source>
        <dbReference type="Proteomes" id="UP000293874"/>
    </source>
</evidence>
<dbReference type="PROSITE" id="PS51257">
    <property type="entry name" value="PROKAR_LIPOPROTEIN"/>
    <property type="match status" value="1"/>
</dbReference>
<evidence type="ECO:0000313" key="1">
    <source>
        <dbReference type="EMBL" id="RZS70738.1"/>
    </source>
</evidence>
<proteinExistence type="predicted"/>
<protein>
    <submittedName>
        <fullName evidence="1">Uncharacterized protein</fullName>
    </submittedName>
</protein>